<proteinExistence type="predicted"/>
<gene>
    <name evidence="2" type="primary">thiT</name>
    <name evidence="2" type="ORF">RGC78_03340</name>
</gene>
<comment type="caution">
    <text evidence="2">The sequence shown here is derived from an EMBL/GenBank/DDBJ whole genome shotgun (WGS) entry which is preliminary data.</text>
</comment>
<sequence>MNIFNDWAKQISKLYSHLPENVQTIISNPLSLITLLGCIAILVVLVKAKKIKFTPQLIARIGIALALATILKILRIYHFPQGGSITFGSMVPILLIAFMYGPQVGFLTGFLYGMITLVMDPYILHPVQVLFDYPLPFLCLGIAGFFPNKKYLGVTLAVLGRFICHFISGVAFFGSFAPEGMSPALYSLSVNAPIIGIEGVICLVIVAALPMARIISVVSDNNRVTT</sequence>
<dbReference type="NCBIfam" id="TIGR02357">
    <property type="entry name" value="ECF_ThiT_YuaJ"/>
    <property type="match status" value="1"/>
</dbReference>
<feature type="transmembrane region" description="Helical" evidence="1">
    <location>
        <begin position="57"/>
        <end position="77"/>
    </location>
</feature>
<feature type="transmembrane region" description="Helical" evidence="1">
    <location>
        <begin position="158"/>
        <end position="178"/>
    </location>
</feature>
<evidence type="ECO:0000313" key="3">
    <source>
        <dbReference type="Proteomes" id="UP001256646"/>
    </source>
</evidence>
<feature type="transmembrane region" description="Helical" evidence="1">
    <location>
        <begin position="25"/>
        <end position="45"/>
    </location>
</feature>
<dbReference type="Pfam" id="PF09515">
    <property type="entry name" value="Thia_YuaJ"/>
    <property type="match status" value="1"/>
</dbReference>
<keyword evidence="1" id="KW-0472">Membrane</keyword>
<keyword evidence="1" id="KW-1133">Transmembrane helix</keyword>
<dbReference type="RefSeq" id="WP_252215667.1">
    <property type="nucleotide sequence ID" value="NZ_JAVJAN010000006.1"/>
</dbReference>
<keyword evidence="1" id="KW-0812">Transmembrane</keyword>
<evidence type="ECO:0000313" key="2">
    <source>
        <dbReference type="EMBL" id="MDR5586491.1"/>
    </source>
</evidence>
<dbReference type="Gene3D" id="1.10.1760.20">
    <property type="match status" value="1"/>
</dbReference>
<reference evidence="2 3" key="1">
    <citation type="submission" date="2023-09" db="EMBL/GenBank/DDBJ databases">
        <authorList>
            <person name="Zhai L."/>
        </authorList>
    </citation>
    <scope>NUCLEOTIDE SEQUENCE [LARGE SCALE GENOMIC DNA]</scope>
    <source>
        <strain evidence="2 3">5 N-1</strain>
    </source>
</reference>
<feature type="transmembrane region" description="Helical" evidence="1">
    <location>
        <begin position="130"/>
        <end position="146"/>
    </location>
</feature>
<dbReference type="InterPro" id="IPR012651">
    <property type="entry name" value="Thia_Transptr_ThiT"/>
</dbReference>
<organism evidence="2 3">
    <name type="scientific">Clostridium aquiflavi</name>
    <dbReference type="NCBI Taxonomy" id="3073603"/>
    <lineage>
        <taxon>Bacteria</taxon>
        <taxon>Bacillati</taxon>
        <taxon>Bacillota</taxon>
        <taxon>Clostridia</taxon>
        <taxon>Eubacteriales</taxon>
        <taxon>Clostridiaceae</taxon>
        <taxon>Clostridium</taxon>
    </lineage>
</organism>
<dbReference type="Proteomes" id="UP001256646">
    <property type="component" value="Unassembled WGS sequence"/>
</dbReference>
<keyword evidence="3" id="KW-1185">Reference proteome</keyword>
<protein>
    <submittedName>
        <fullName evidence="2">Energy-coupled thiamine transporter ThiT</fullName>
    </submittedName>
</protein>
<evidence type="ECO:0000256" key="1">
    <source>
        <dbReference type="SAM" id="Phobius"/>
    </source>
</evidence>
<dbReference type="EMBL" id="JAVJAN010000006">
    <property type="protein sequence ID" value="MDR5586491.1"/>
    <property type="molecule type" value="Genomic_DNA"/>
</dbReference>
<name>A0ABU1EDN1_9CLOT</name>
<feature type="transmembrane region" description="Helical" evidence="1">
    <location>
        <begin position="184"/>
        <end position="209"/>
    </location>
</feature>
<accession>A0ABU1EDN1</accession>